<dbReference type="InterPro" id="IPR011009">
    <property type="entry name" value="Kinase-like_dom_sf"/>
</dbReference>
<dbReference type="EMBL" id="CAJNOL010000184">
    <property type="protein sequence ID" value="CAF0916254.1"/>
    <property type="molecule type" value="Genomic_DNA"/>
</dbReference>
<evidence type="ECO:0000313" key="1">
    <source>
        <dbReference type="EMBL" id="CAF0802758.1"/>
    </source>
</evidence>
<dbReference type="InterPro" id="IPR050235">
    <property type="entry name" value="CK1_Ser-Thr_kinase"/>
</dbReference>
<dbReference type="AlphaFoldDB" id="A0A813SZX5"/>
<dbReference type="Proteomes" id="UP000663854">
    <property type="component" value="Unassembled WGS sequence"/>
</dbReference>
<comment type="caution">
    <text evidence="1">The sequence shown here is derived from an EMBL/GenBank/DDBJ whole genome shotgun (WGS) entry which is preliminary data.</text>
</comment>
<proteinExistence type="predicted"/>
<evidence type="ECO:0000313" key="4">
    <source>
        <dbReference type="Proteomes" id="UP000663854"/>
    </source>
</evidence>
<protein>
    <submittedName>
        <fullName evidence="1">Uncharacterized protein</fullName>
    </submittedName>
</protein>
<evidence type="ECO:0000313" key="2">
    <source>
        <dbReference type="EMBL" id="CAF0910355.1"/>
    </source>
</evidence>
<dbReference type="EMBL" id="CAJNOL010000177">
    <property type="protein sequence ID" value="CAF0910355.1"/>
    <property type="molecule type" value="Genomic_DNA"/>
</dbReference>
<dbReference type="SUPFAM" id="SSF56112">
    <property type="entry name" value="Protein kinase-like (PK-like)"/>
    <property type="match status" value="1"/>
</dbReference>
<reference evidence="1" key="1">
    <citation type="submission" date="2021-02" db="EMBL/GenBank/DDBJ databases">
        <authorList>
            <person name="Nowell W R."/>
        </authorList>
    </citation>
    <scope>NUCLEOTIDE SEQUENCE</scope>
</reference>
<dbReference type="EMBL" id="CAJNOH010000044">
    <property type="protein sequence ID" value="CAF0802758.1"/>
    <property type="molecule type" value="Genomic_DNA"/>
</dbReference>
<accession>A0A813SZX5</accession>
<organism evidence="1 4">
    <name type="scientific">Rotaria sordida</name>
    <dbReference type="NCBI Taxonomy" id="392033"/>
    <lineage>
        <taxon>Eukaryota</taxon>
        <taxon>Metazoa</taxon>
        <taxon>Spiralia</taxon>
        <taxon>Gnathifera</taxon>
        <taxon>Rotifera</taxon>
        <taxon>Eurotatoria</taxon>
        <taxon>Bdelloidea</taxon>
        <taxon>Philodinida</taxon>
        <taxon>Philodinidae</taxon>
        <taxon>Rotaria</taxon>
    </lineage>
</organism>
<evidence type="ECO:0000313" key="3">
    <source>
        <dbReference type="EMBL" id="CAF0916254.1"/>
    </source>
</evidence>
<dbReference type="Proteomes" id="UP000663870">
    <property type="component" value="Unassembled WGS sequence"/>
</dbReference>
<sequence length="136" mass="15974">MGIGHYSHSLYFVDFGLTKQYRDFITCIHRHLIHSKSLTGTGRCASLHTHHGFEQARRDNPESIIYSLLYFLKDIAEFKQTISIEGLCSDLPSQIITITIYIKSLTFDEQLDYNYIKRQLRTIIVSNNQKYDYQFD</sequence>
<evidence type="ECO:0000313" key="5">
    <source>
        <dbReference type="Proteomes" id="UP000663870"/>
    </source>
</evidence>
<dbReference type="Gene3D" id="1.10.510.10">
    <property type="entry name" value="Transferase(Phosphotransferase) domain 1"/>
    <property type="match status" value="1"/>
</dbReference>
<name>A0A813SZX5_9BILA</name>
<dbReference type="PANTHER" id="PTHR11909">
    <property type="entry name" value="CASEIN KINASE-RELATED"/>
    <property type="match status" value="1"/>
</dbReference>
<keyword evidence="5" id="KW-1185">Reference proteome</keyword>
<gene>
    <name evidence="2" type="ORF">JXQ802_LOCUS9613</name>
    <name evidence="3" type="ORF">JXQ802_LOCUS9888</name>
    <name evidence="1" type="ORF">PYM288_LOCUS4695</name>
</gene>